<feature type="domain" description="Hemicentin-1-like von Willebrand factor A" evidence="4">
    <location>
        <begin position="664"/>
        <end position="774"/>
    </location>
</feature>
<evidence type="ECO:0000256" key="2">
    <source>
        <dbReference type="ARBA" id="ARBA00022525"/>
    </source>
</evidence>
<dbReference type="PANTHER" id="PTHR47763:SF4">
    <property type="entry name" value="ALPHA-PROTEIN KINASE VWKA"/>
    <property type="match status" value="1"/>
</dbReference>
<keyword evidence="3" id="KW-0732">Signal</keyword>
<dbReference type="InterPro" id="IPR036465">
    <property type="entry name" value="vWFA_dom_sf"/>
</dbReference>
<reference evidence="5" key="1">
    <citation type="submission" date="2020-05" db="EMBL/GenBank/DDBJ databases">
        <authorList>
            <person name="Chiriac C."/>
            <person name="Salcher M."/>
            <person name="Ghai R."/>
            <person name="Kavagutti S V."/>
        </authorList>
    </citation>
    <scope>NUCLEOTIDE SEQUENCE</scope>
</reference>
<dbReference type="InterPro" id="IPR001020">
    <property type="entry name" value="PTS_HPr_His_P_site"/>
</dbReference>
<comment type="subcellular location">
    <subcellularLocation>
        <location evidence="1">Secreted</location>
    </subcellularLocation>
</comment>
<dbReference type="Gene3D" id="3.40.50.410">
    <property type="entry name" value="von Willebrand factor, type A domain"/>
    <property type="match status" value="1"/>
</dbReference>
<dbReference type="InterPro" id="IPR056861">
    <property type="entry name" value="HMCN1-like_VWA"/>
</dbReference>
<dbReference type="EMBL" id="LR797041">
    <property type="protein sequence ID" value="CAB4182748.1"/>
    <property type="molecule type" value="Genomic_DNA"/>
</dbReference>
<evidence type="ECO:0000313" key="5">
    <source>
        <dbReference type="EMBL" id="CAB4182748.1"/>
    </source>
</evidence>
<sequence>MAEAKTMAKANTIQTNFTSGEITPLLYGRVDIQKYFNGAAKIRNFYVKPQGGVHARPGTRFVVPTKNNGAAILVPFEFSELDSMILEFGDLYIRFVKGARQIVDALDVPIEVVTPYTADDLKLLQFTQSADVLYITHPAYAPRKLTRLSESSWTIETLVTADGPYLPTNSTDTQLRVSSIVDRATLKSTVAEFSGGSVGKYVEYYSDKSRRLGLIVTFVSTTEVTIEPIDNILAETDPSAKVTVAASTVTSTLSIFTNNNVGAYIRVETGGTWRLVTAFLTESTLTVGAALTMQATTGVLTFSARTIVASLTSTDDLFVATDVGRKFRLNLETNQVWGTINSYTNAKLVSVSLNRDIPLKERDISQLVADGQTASWRLGAWSESTGYPSCVAFHEERLCFACSVEEPQTIWMSVSGDYENFAPSDLVSAVLDDSAITRTLASGKVNAIRWMNSGPTLVIGTQGAEYQLSASSQREAITPTNVTVTLHTAHGSGDIPAIRVGGSVIFIQRSGRRMQELIYDYASDSLVTKDSTVISEHIFRGGIKAIAMTYQEEPNNIIWVVLEDGRLAGLTYVKNQEIYAWHVHEIGGSYSSDSRGHVESIASIPSYQGTEDTTYVIVKRTINGVTKRYIEYISTELNYDFDYNVVTGGVSSSPSATSSSFAQVVIVLDTTGSMGSRITAVKDQIVEVLALYEAAYSGVEFALAQFKDETDPFIFQNFTTSNVIETILAGITASGGGDSPEDGYGAIKQAMETASWDVGTSRFALLFTDVDTHERGATYAQALAALVAEDCSFSYSEPSLTTYDPLVAATGGVAITDINDIAGSIGSLVIAIEDKSQIIYVDSSLTLVLDGTVELTGLDHLEGQLVTIVADGAARTPQTVTAGEITLDRVANVVTLGLPYVSTLQLLPLEAGASFGTAQGKVSRISRVQFRLYQSLGFKYGPSVDKLTAYSFRRNQSQMDSPPAIRTDDVDVTFDGPFSRSTPMVVVSDQPYPLNISAIMTELHVND</sequence>
<keyword evidence="2" id="KW-0964">Secreted</keyword>
<protein>
    <submittedName>
        <fullName evidence="5">VWFA domain containing protein</fullName>
    </submittedName>
</protein>
<proteinExistence type="predicted"/>
<gene>
    <name evidence="5" type="ORF">UFOVP1090_30</name>
</gene>
<accession>A0A6J5QP07</accession>
<organism evidence="5">
    <name type="scientific">uncultured Caudovirales phage</name>
    <dbReference type="NCBI Taxonomy" id="2100421"/>
    <lineage>
        <taxon>Viruses</taxon>
        <taxon>Duplodnaviria</taxon>
        <taxon>Heunggongvirae</taxon>
        <taxon>Uroviricota</taxon>
        <taxon>Caudoviricetes</taxon>
        <taxon>Peduoviridae</taxon>
        <taxon>Maltschvirus</taxon>
        <taxon>Maltschvirus maltsch</taxon>
    </lineage>
</organism>
<dbReference type="CDD" id="cd00198">
    <property type="entry name" value="vWFA"/>
    <property type="match status" value="1"/>
</dbReference>
<name>A0A6J5QP07_9CAUD</name>
<evidence type="ECO:0000259" key="4">
    <source>
        <dbReference type="Pfam" id="PF25106"/>
    </source>
</evidence>
<evidence type="ECO:0000256" key="1">
    <source>
        <dbReference type="ARBA" id="ARBA00004613"/>
    </source>
</evidence>
<dbReference type="SUPFAM" id="SSF53300">
    <property type="entry name" value="vWA-like"/>
    <property type="match status" value="1"/>
</dbReference>
<dbReference type="InterPro" id="IPR052969">
    <property type="entry name" value="Thr-specific_kinase-like"/>
</dbReference>
<dbReference type="PROSITE" id="PS00369">
    <property type="entry name" value="PTS_HPR_HIS"/>
    <property type="match status" value="1"/>
</dbReference>
<evidence type="ECO:0000256" key="3">
    <source>
        <dbReference type="ARBA" id="ARBA00022729"/>
    </source>
</evidence>
<dbReference type="PANTHER" id="PTHR47763">
    <property type="entry name" value="ALPHA-PROTEIN KINASE VWKA"/>
    <property type="match status" value="1"/>
</dbReference>
<dbReference type="Pfam" id="PF25106">
    <property type="entry name" value="VWA_4"/>
    <property type="match status" value="1"/>
</dbReference>